<sequence>MAGGADASAAATVQSWSLSPAGGSSSASAVDSLVSPAAGSSSGSSRSVTACALRSSALYEVEVRAVRPSDGAEGSAVLRIRTPARASGGLLAVSATSTDAGPATGPWSSSLAVRCRLWPRTASPSRRGGSQGGVGVVRGVQATVAAAEALAASPSSAQARLDAVMGAQRTVLSSGVSAQSPMVALPVGAGEWGVLVIGAVAQSADGGVSVSLSAAPGGALLLQARSPVAVPAAPDLSDEALVASQSGNASTDDASASVAAAAALIWNSSSAGGGIAASAADALALGDTDGALSRVAGAASLLGAVSASQSQSASKCARELILLGEDGATGPHASCSGRGRCSLSGQAPECEAVLARRSAPQPLQMPPIVAMR</sequence>
<reference evidence="2 3" key="1">
    <citation type="submission" date="2019-07" db="EMBL/GenBank/DDBJ databases">
        <title>Genomes of Cafeteria roenbergensis.</title>
        <authorList>
            <person name="Fischer M.G."/>
            <person name="Hackl T."/>
            <person name="Roman M."/>
        </authorList>
    </citation>
    <scope>NUCLEOTIDE SEQUENCE [LARGE SCALE GENOMIC DNA]</scope>
    <source>
        <strain evidence="2 3">RCC970-E3</strain>
    </source>
</reference>
<name>A0A5A8CBL4_CAFRO</name>
<comment type="caution">
    <text evidence="2">The sequence shown here is derived from an EMBL/GenBank/DDBJ whole genome shotgun (WGS) entry which is preliminary data.</text>
</comment>
<organism evidence="2 3">
    <name type="scientific">Cafeteria roenbergensis</name>
    <name type="common">Marine flagellate</name>
    <dbReference type="NCBI Taxonomy" id="33653"/>
    <lineage>
        <taxon>Eukaryota</taxon>
        <taxon>Sar</taxon>
        <taxon>Stramenopiles</taxon>
        <taxon>Bigyra</taxon>
        <taxon>Opalozoa</taxon>
        <taxon>Bicosoecida</taxon>
        <taxon>Cafeteriaceae</taxon>
        <taxon>Cafeteria</taxon>
    </lineage>
</organism>
<accession>A0A5A8CBL4</accession>
<protein>
    <submittedName>
        <fullName evidence="2">Uncharacterized protein</fullName>
    </submittedName>
</protein>
<dbReference type="EMBL" id="VLTL01000239">
    <property type="protein sequence ID" value="KAA0149904.1"/>
    <property type="molecule type" value="Genomic_DNA"/>
</dbReference>
<proteinExistence type="predicted"/>
<feature type="region of interest" description="Disordered" evidence="1">
    <location>
        <begin position="18"/>
        <end position="45"/>
    </location>
</feature>
<gene>
    <name evidence="2" type="ORF">FNF28_07314</name>
</gene>
<dbReference type="AlphaFoldDB" id="A0A5A8CBL4"/>
<evidence type="ECO:0000256" key="1">
    <source>
        <dbReference type="SAM" id="MobiDB-lite"/>
    </source>
</evidence>
<evidence type="ECO:0000313" key="2">
    <source>
        <dbReference type="EMBL" id="KAA0149904.1"/>
    </source>
</evidence>
<dbReference type="Proteomes" id="UP000324907">
    <property type="component" value="Unassembled WGS sequence"/>
</dbReference>
<evidence type="ECO:0000313" key="3">
    <source>
        <dbReference type="Proteomes" id="UP000324907"/>
    </source>
</evidence>